<comment type="similarity">
    <text evidence="8">Belongs to the inositol monophosphatase superfamily.</text>
</comment>
<evidence type="ECO:0000256" key="5">
    <source>
        <dbReference type="ARBA" id="ARBA00022801"/>
    </source>
</evidence>
<dbReference type="RefSeq" id="WP_241712516.1">
    <property type="nucleotide sequence ID" value="NZ_JALBUF010000002.1"/>
</dbReference>
<sequence length="272" mass="29075">MDFNHAQHVAEDAARVAGEQIRRWIGRPAQTSQKSSPHDLVTEVDKACQEAIYEVLQQAYPTSAMLGEESVAPGATAAALAVEQATKELLWVVDPIDGTLNFIRGLPACTVSIGLVVDSIGMVGVIYDPMRDEMFSGIRGQGASCNGRPIQVSKEAELASCILASGFPTGAYRGRNAEQIKRFGYHVRNVRAFGSAALHLAYVAAGRLDGFWENDLNAWDLLAGAVLVEAAGGRVSDVTGSVYSLATRHVAATNGMIHDQLLRDLDLDVPLA</sequence>
<feature type="binding site" evidence="7">
    <location>
        <position position="220"/>
    </location>
    <ligand>
        <name>Mg(2+)</name>
        <dbReference type="ChEBI" id="CHEBI:18420"/>
        <label>2</label>
    </ligand>
</feature>
<dbReference type="PANTHER" id="PTHR20854">
    <property type="entry name" value="INOSITOL MONOPHOSPHATASE"/>
    <property type="match status" value="1"/>
</dbReference>
<evidence type="ECO:0000256" key="3">
    <source>
        <dbReference type="ARBA" id="ARBA00005152"/>
    </source>
</evidence>
<keyword evidence="10" id="KW-1185">Reference proteome</keyword>
<reference evidence="9" key="1">
    <citation type="submission" date="2022-03" db="EMBL/GenBank/DDBJ databases">
        <title>Draft Genome Sequence of Firmicute Strain S0AB, a Heterotrophic Iron/Sulfur-Oxidizing Extreme Acidophile.</title>
        <authorList>
            <person name="Vergara E."/>
            <person name="Pakostova E."/>
            <person name="Johnson D.B."/>
            <person name="Holmes D.S."/>
        </authorList>
    </citation>
    <scope>NUCLEOTIDE SEQUENCE</scope>
    <source>
        <strain evidence="9">S0AB</strain>
    </source>
</reference>
<feature type="binding site" evidence="7">
    <location>
        <position position="94"/>
    </location>
    <ligand>
        <name>Mg(2+)</name>
        <dbReference type="ChEBI" id="CHEBI:18420"/>
        <label>1</label>
        <note>catalytic</note>
    </ligand>
</feature>
<evidence type="ECO:0000313" key="9">
    <source>
        <dbReference type="EMBL" id="MCI0182920.1"/>
    </source>
</evidence>
<dbReference type="EC" id="3.1.3.25" evidence="8"/>
<dbReference type="Pfam" id="PF00459">
    <property type="entry name" value="Inositol_P"/>
    <property type="match status" value="1"/>
</dbReference>
<gene>
    <name evidence="9" type="primary">suhB_1</name>
    <name evidence="9" type="ORF">MM817_01189</name>
</gene>
<dbReference type="InterPro" id="IPR020583">
    <property type="entry name" value="Inositol_monoP_metal-BS"/>
</dbReference>
<dbReference type="InterPro" id="IPR000760">
    <property type="entry name" value="Inositol_monophosphatase-like"/>
</dbReference>
<dbReference type="InterPro" id="IPR033942">
    <property type="entry name" value="IMPase"/>
</dbReference>
<organism evidence="9 10">
    <name type="scientific">Sulfoacidibacillus ferrooxidans</name>
    <dbReference type="NCBI Taxonomy" id="2005001"/>
    <lineage>
        <taxon>Bacteria</taxon>
        <taxon>Bacillati</taxon>
        <taxon>Bacillota</taxon>
        <taxon>Bacilli</taxon>
        <taxon>Bacillales</taxon>
        <taxon>Alicyclobacillaceae</taxon>
        <taxon>Sulfoacidibacillus</taxon>
    </lineage>
</organism>
<dbReference type="SUPFAM" id="SSF56655">
    <property type="entry name" value="Carbohydrate phosphatase"/>
    <property type="match status" value="1"/>
</dbReference>
<evidence type="ECO:0000256" key="2">
    <source>
        <dbReference type="ARBA" id="ARBA00001946"/>
    </source>
</evidence>
<keyword evidence="6 7" id="KW-0460">Magnesium</keyword>
<dbReference type="InterPro" id="IPR020552">
    <property type="entry name" value="Inositol_monoPase_Li-sen"/>
</dbReference>
<evidence type="ECO:0000313" key="10">
    <source>
        <dbReference type="Proteomes" id="UP001139263"/>
    </source>
</evidence>
<evidence type="ECO:0000256" key="6">
    <source>
        <dbReference type="ARBA" id="ARBA00022842"/>
    </source>
</evidence>
<comment type="catalytic activity">
    <reaction evidence="1 8">
        <text>a myo-inositol phosphate + H2O = myo-inositol + phosphate</text>
        <dbReference type="Rhea" id="RHEA:24056"/>
        <dbReference type="ChEBI" id="CHEBI:15377"/>
        <dbReference type="ChEBI" id="CHEBI:17268"/>
        <dbReference type="ChEBI" id="CHEBI:43474"/>
        <dbReference type="ChEBI" id="CHEBI:84139"/>
        <dbReference type="EC" id="3.1.3.25"/>
    </reaction>
</comment>
<feature type="binding site" evidence="7">
    <location>
        <position position="68"/>
    </location>
    <ligand>
        <name>Mg(2+)</name>
        <dbReference type="ChEBI" id="CHEBI:18420"/>
        <label>1</label>
        <note>catalytic</note>
    </ligand>
</feature>
<proteinExistence type="inferred from homology"/>
<dbReference type="GO" id="GO:0007165">
    <property type="term" value="P:signal transduction"/>
    <property type="evidence" value="ECO:0007669"/>
    <property type="project" value="TreeGrafter"/>
</dbReference>
<comment type="pathway">
    <text evidence="3">Polyol metabolism; myo-inositol biosynthesis; myo-inositol from D-glucose 6-phosphate: step 2/2.</text>
</comment>
<dbReference type="PROSITE" id="PS00629">
    <property type="entry name" value="IMP_1"/>
    <property type="match status" value="1"/>
</dbReference>
<dbReference type="PRINTS" id="PR00377">
    <property type="entry name" value="IMPHPHTASES"/>
</dbReference>
<dbReference type="Proteomes" id="UP001139263">
    <property type="component" value="Unassembled WGS sequence"/>
</dbReference>
<evidence type="ECO:0000256" key="7">
    <source>
        <dbReference type="PIRSR" id="PIRSR600760-2"/>
    </source>
</evidence>
<comment type="caution">
    <text evidence="9">The sequence shown here is derived from an EMBL/GenBank/DDBJ whole genome shotgun (WGS) entry which is preliminary data.</text>
</comment>
<protein>
    <recommendedName>
        <fullName evidence="8">Inositol-1-monophosphatase</fullName>
        <ecNumber evidence="8">3.1.3.25</ecNumber>
    </recommendedName>
</protein>
<comment type="cofactor">
    <cofactor evidence="2 7 8">
        <name>Mg(2+)</name>
        <dbReference type="ChEBI" id="CHEBI:18420"/>
    </cofactor>
</comment>
<dbReference type="CDD" id="cd01639">
    <property type="entry name" value="IMPase"/>
    <property type="match status" value="1"/>
</dbReference>
<feature type="binding site" evidence="7">
    <location>
        <position position="97"/>
    </location>
    <ligand>
        <name>Mg(2+)</name>
        <dbReference type="ChEBI" id="CHEBI:18420"/>
        <label>1</label>
        <note>catalytic</note>
    </ligand>
</feature>
<dbReference type="PRINTS" id="PR00378">
    <property type="entry name" value="LIIMPHPHTASE"/>
</dbReference>
<dbReference type="GO" id="GO:0006020">
    <property type="term" value="P:inositol metabolic process"/>
    <property type="evidence" value="ECO:0007669"/>
    <property type="project" value="TreeGrafter"/>
</dbReference>
<keyword evidence="4 7" id="KW-0479">Metal-binding</keyword>
<accession>A0A9X2AD13</accession>
<dbReference type="PANTHER" id="PTHR20854:SF4">
    <property type="entry name" value="INOSITOL-1-MONOPHOSPHATASE-RELATED"/>
    <property type="match status" value="1"/>
</dbReference>
<dbReference type="AlphaFoldDB" id="A0A9X2AD13"/>
<dbReference type="EMBL" id="JALBUF010000002">
    <property type="protein sequence ID" value="MCI0182920.1"/>
    <property type="molecule type" value="Genomic_DNA"/>
</dbReference>
<dbReference type="GO" id="GO:0008934">
    <property type="term" value="F:inositol monophosphate 1-phosphatase activity"/>
    <property type="evidence" value="ECO:0007669"/>
    <property type="project" value="InterPro"/>
</dbReference>
<feature type="binding site" evidence="7">
    <location>
        <position position="96"/>
    </location>
    <ligand>
        <name>Mg(2+)</name>
        <dbReference type="ChEBI" id="CHEBI:18420"/>
        <label>1</label>
        <note>catalytic</note>
    </ligand>
</feature>
<dbReference type="Gene3D" id="3.30.540.10">
    <property type="entry name" value="Fructose-1,6-Bisphosphatase, subunit A, domain 1"/>
    <property type="match status" value="1"/>
</dbReference>
<keyword evidence="5 8" id="KW-0378">Hydrolase</keyword>
<dbReference type="FunFam" id="3.30.540.10:FF:000004">
    <property type="entry name" value="Inositol-1-monophosphatase"/>
    <property type="match status" value="1"/>
</dbReference>
<dbReference type="GO" id="GO:0046872">
    <property type="term" value="F:metal ion binding"/>
    <property type="evidence" value="ECO:0007669"/>
    <property type="project" value="UniProtKB-KW"/>
</dbReference>
<name>A0A9X2AD13_9BACL</name>
<evidence type="ECO:0000256" key="1">
    <source>
        <dbReference type="ARBA" id="ARBA00001033"/>
    </source>
</evidence>
<evidence type="ECO:0000256" key="4">
    <source>
        <dbReference type="ARBA" id="ARBA00022723"/>
    </source>
</evidence>
<evidence type="ECO:0000256" key="8">
    <source>
        <dbReference type="RuleBase" id="RU364068"/>
    </source>
</evidence>
<dbReference type="Gene3D" id="3.40.190.80">
    <property type="match status" value="1"/>
</dbReference>
<dbReference type="GO" id="GO:0046854">
    <property type="term" value="P:phosphatidylinositol phosphate biosynthetic process"/>
    <property type="evidence" value="ECO:0007669"/>
    <property type="project" value="InterPro"/>
</dbReference>